<gene>
    <name evidence="3" type="ORF">V7x_01450</name>
</gene>
<dbReference type="Gene3D" id="2.130.10.130">
    <property type="entry name" value="Integrin alpha, N-terminal"/>
    <property type="match status" value="2"/>
</dbReference>
<dbReference type="AlphaFoldDB" id="A0A5C6FQB7"/>
<name>A0A5C6FQB7_9PLAN</name>
<reference evidence="3 4" key="1">
    <citation type="submission" date="2019-02" db="EMBL/GenBank/DDBJ databases">
        <title>Deep-cultivation of Planctomycetes and their phenomic and genomic characterization uncovers novel biology.</title>
        <authorList>
            <person name="Wiegand S."/>
            <person name="Jogler M."/>
            <person name="Boedeker C."/>
            <person name="Pinto D."/>
            <person name="Vollmers J."/>
            <person name="Rivas-Marin E."/>
            <person name="Kohn T."/>
            <person name="Peeters S.H."/>
            <person name="Heuer A."/>
            <person name="Rast P."/>
            <person name="Oberbeckmann S."/>
            <person name="Bunk B."/>
            <person name="Jeske O."/>
            <person name="Meyerdierks A."/>
            <person name="Storesund J.E."/>
            <person name="Kallscheuer N."/>
            <person name="Luecker S."/>
            <person name="Lage O.M."/>
            <person name="Pohl T."/>
            <person name="Merkel B.J."/>
            <person name="Hornburger P."/>
            <person name="Mueller R.-W."/>
            <person name="Bruemmer F."/>
            <person name="Labrenz M."/>
            <person name="Spormann A.M."/>
            <person name="Op Den Camp H."/>
            <person name="Overmann J."/>
            <person name="Amann R."/>
            <person name="Jetten M.S.M."/>
            <person name="Mascher T."/>
            <person name="Medema M.H."/>
            <person name="Devos D.P."/>
            <person name="Kaster A.-K."/>
            <person name="Ovreas L."/>
            <person name="Rohde M."/>
            <person name="Galperin M.Y."/>
            <person name="Jogler C."/>
        </authorList>
    </citation>
    <scope>NUCLEOTIDE SEQUENCE [LARGE SCALE GENOMIC DNA]</scope>
    <source>
        <strain evidence="3 4">V7</strain>
    </source>
</reference>
<dbReference type="Pfam" id="PF13517">
    <property type="entry name" value="FG-GAP_3"/>
    <property type="match status" value="2"/>
</dbReference>
<evidence type="ECO:0000313" key="4">
    <source>
        <dbReference type="Proteomes" id="UP000316476"/>
    </source>
</evidence>
<protein>
    <submittedName>
        <fullName evidence="3">FG-GAP repeat protein</fullName>
    </submittedName>
</protein>
<proteinExistence type="predicted"/>
<keyword evidence="1 2" id="KW-0732">Signal</keyword>
<dbReference type="RefSeq" id="WP_197135647.1">
    <property type="nucleotide sequence ID" value="NZ_SJPZ01000001.1"/>
</dbReference>
<dbReference type="PANTHER" id="PTHR44103:SF1">
    <property type="entry name" value="PROPROTEIN CONVERTASE P"/>
    <property type="match status" value="1"/>
</dbReference>
<sequence length="406" mass="45022" precursor="true">MKMILLRCVFGMTFLAMAGWDPALHAGHPVRFYVKVLAQDGNEGCDVSDLDGDGKLDIVAGRNWYHNPDWTPRALRIIEDNNGYVRSNGDSIYDVNGDGRPDVVSIDFLGSEVFWFENPGGESLMQGYLWPKHLLGDTGLANNEVSFLVDLNGDSTPEFVSNQWVKTNPMLAFRFTTETRAVEVTQGRKTTTIEKQVPAIQKHPIGDFNGHGIGFGDINNDGRDDIVFGNGWYECPQSEPLGGPWKYHPDWEKKHAACPMLVLDLDGDGTTDIINSVAHGYGIHWWRGLGRGDDGKLLFEEHLIDDSFSQPHCLALADLDGDGTNELITGKRVRAHNGKDPGALEPPVMFYFVWDQATKSFERFPIVESQVGIGLQIRTADLDDDGDTDIVVAGKEGTQILFNARK</sequence>
<dbReference type="SUPFAM" id="SSF69318">
    <property type="entry name" value="Integrin alpha N-terminal domain"/>
    <property type="match status" value="1"/>
</dbReference>
<comment type="caution">
    <text evidence="3">The sequence shown here is derived from an EMBL/GenBank/DDBJ whole genome shotgun (WGS) entry which is preliminary data.</text>
</comment>
<accession>A0A5C6FQB7</accession>
<evidence type="ECO:0000256" key="1">
    <source>
        <dbReference type="ARBA" id="ARBA00022729"/>
    </source>
</evidence>
<feature type="signal peptide" evidence="2">
    <location>
        <begin position="1"/>
        <end position="18"/>
    </location>
</feature>
<organism evidence="3 4">
    <name type="scientific">Crateriforma conspicua</name>
    <dbReference type="NCBI Taxonomy" id="2527996"/>
    <lineage>
        <taxon>Bacteria</taxon>
        <taxon>Pseudomonadati</taxon>
        <taxon>Planctomycetota</taxon>
        <taxon>Planctomycetia</taxon>
        <taxon>Planctomycetales</taxon>
        <taxon>Planctomycetaceae</taxon>
        <taxon>Crateriforma</taxon>
    </lineage>
</organism>
<evidence type="ECO:0000313" key="3">
    <source>
        <dbReference type="EMBL" id="TWU64601.1"/>
    </source>
</evidence>
<dbReference type="EMBL" id="SJPZ01000001">
    <property type="protein sequence ID" value="TWU64601.1"/>
    <property type="molecule type" value="Genomic_DNA"/>
</dbReference>
<feature type="chain" id="PRO_5022834696" evidence="2">
    <location>
        <begin position="19"/>
        <end position="406"/>
    </location>
</feature>
<dbReference type="Proteomes" id="UP000316476">
    <property type="component" value="Unassembled WGS sequence"/>
</dbReference>
<dbReference type="PANTHER" id="PTHR44103">
    <property type="entry name" value="PROPROTEIN CONVERTASE P"/>
    <property type="match status" value="1"/>
</dbReference>
<dbReference type="InterPro" id="IPR013517">
    <property type="entry name" value="FG-GAP"/>
</dbReference>
<evidence type="ECO:0000256" key="2">
    <source>
        <dbReference type="SAM" id="SignalP"/>
    </source>
</evidence>
<dbReference type="InterPro" id="IPR028994">
    <property type="entry name" value="Integrin_alpha_N"/>
</dbReference>